<dbReference type="InterPro" id="IPR050185">
    <property type="entry name" value="Ub_carboxyl-term_hydrolase"/>
</dbReference>
<keyword evidence="6" id="KW-0378">Hydrolase</keyword>
<proteinExistence type="inferred from homology"/>
<evidence type="ECO:0000256" key="4">
    <source>
        <dbReference type="ARBA" id="ARBA00022670"/>
    </source>
</evidence>
<sequence>MVLSKLQNSSTRLQKIGSLVSSQILIIHLKRFLYTRYSREKIDTEIDIPVKGLDIGEKVRDPSQKDEKYDLIGISNHSGGLGSGHYTARALNNNTWCEFNDSSAYALNTPPGDSIVSKEAYMLVYRRRQTNQQQIKQQIRKSPRIAAATAECV</sequence>
<evidence type="ECO:0000256" key="5">
    <source>
        <dbReference type="ARBA" id="ARBA00022786"/>
    </source>
</evidence>
<evidence type="ECO:0000259" key="8">
    <source>
        <dbReference type="PROSITE" id="PS50235"/>
    </source>
</evidence>
<dbReference type="GO" id="GO:0006508">
    <property type="term" value="P:proteolysis"/>
    <property type="evidence" value="ECO:0007669"/>
    <property type="project" value="UniProtKB-KW"/>
</dbReference>
<protein>
    <recommendedName>
        <fullName evidence="3">ubiquitinyl hydrolase 1</fullName>
        <ecNumber evidence="3">3.4.19.12</ecNumber>
    </recommendedName>
</protein>
<keyword evidence="4" id="KW-0645">Protease</keyword>
<dbReference type="PANTHER" id="PTHR21646">
    <property type="entry name" value="UBIQUITIN CARBOXYL-TERMINAL HYDROLASE"/>
    <property type="match status" value="1"/>
</dbReference>
<evidence type="ECO:0000256" key="7">
    <source>
        <dbReference type="ARBA" id="ARBA00022807"/>
    </source>
</evidence>
<dbReference type="Proteomes" id="UP000580250">
    <property type="component" value="Unassembled WGS sequence"/>
</dbReference>
<comment type="similarity">
    <text evidence="2">Belongs to the peptidase C19 family.</text>
</comment>
<dbReference type="Gene3D" id="3.90.70.10">
    <property type="entry name" value="Cysteine proteinases"/>
    <property type="match status" value="1"/>
</dbReference>
<dbReference type="GO" id="GO:0016579">
    <property type="term" value="P:protein deubiquitination"/>
    <property type="evidence" value="ECO:0007669"/>
    <property type="project" value="InterPro"/>
</dbReference>
<dbReference type="PROSITE" id="PS00973">
    <property type="entry name" value="USP_2"/>
    <property type="match status" value="1"/>
</dbReference>
<feature type="domain" description="USP" evidence="8">
    <location>
        <begin position="1"/>
        <end position="128"/>
    </location>
</feature>
<dbReference type="EMBL" id="CAJEWN010000009">
    <property type="protein sequence ID" value="CAD2130407.1"/>
    <property type="molecule type" value="Genomic_DNA"/>
</dbReference>
<comment type="caution">
    <text evidence="9">The sequence shown here is derived from an EMBL/GenBank/DDBJ whole genome shotgun (WGS) entry which is preliminary data.</text>
</comment>
<dbReference type="SUPFAM" id="SSF54001">
    <property type="entry name" value="Cysteine proteinases"/>
    <property type="match status" value="1"/>
</dbReference>
<dbReference type="PROSITE" id="PS50235">
    <property type="entry name" value="USP_3"/>
    <property type="match status" value="1"/>
</dbReference>
<evidence type="ECO:0000256" key="6">
    <source>
        <dbReference type="ARBA" id="ARBA00022801"/>
    </source>
</evidence>
<evidence type="ECO:0000313" key="10">
    <source>
        <dbReference type="Proteomes" id="UP000580250"/>
    </source>
</evidence>
<keyword evidence="7" id="KW-0788">Thiol protease</keyword>
<dbReference type="InterPro" id="IPR001394">
    <property type="entry name" value="Peptidase_C19_UCH"/>
</dbReference>
<name>A0A6V7TRI3_MELEN</name>
<evidence type="ECO:0000256" key="3">
    <source>
        <dbReference type="ARBA" id="ARBA00012759"/>
    </source>
</evidence>
<evidence type="ECO:0000256" key="2">
    <source>
        <dbReference type="ARBA" id="ARBA00009085"/>
    </source>
</evidence>
<dbReference type="OrthoDB" id="265776at2759"/>
<keyword evidence="5" id="KW-0833">Ubl conjugation pathway</keyword>
<organism evidence="9 10">
    <name type="scientific">Meloidogyne enterolobii</name>
    <name type="common">Root-knot nematode worm</name>
    <name type="synonym">Meloidogyne mayaguensis</name>
    <dbReference type="NCBI Taxonomy" id="390850"/>
    <lineage>
        <taxon>Eukaryota</taxon>
        <taxon>Metazoa</taxon>
        <taxon>Ecdysozoa</taxon>
        <taxon>Nematoda</taxon>
        <taxon>Chromadorea</taxon>
        <taxon>Rhabditida</taxon>
        <taxon>Tylenchina</taxon>
        <taxon>Tylenchomorpha</taxon>
        <taxon>Tylenchoidea</taxon>
        <taxon>Meloidogynidae</taxon>
        <taxon>Meloidogyninae</taxon>
        <taxon>Meloidogyne</taxon>
    </lineage>
</organism>
<dbReference type="EC" id="3.4.19.12" evidence="3"/>
<comment type="catalytic activity">
    <reaction evidence="1">
        <text>Thiol-dependent hydrolysis of ester, thioester, amide, peptide and isopeptide bonds formed by the C-terminal Gly of ubiquitin (a 76-residue protein attached to proteins as an intracellular targeting signal).</text>
        <dbReference type="EC" id="3.4.19.12"/>
    </reaction>
</comment>
<dbReference type="GO" id="GO:0004843">
    <property type="term" value="F:cysteine-type deubiquitinase activity"/>
    <property type="evidence" value="ECO:0007669"/>
    <property type="project" value="UniProtKB-EC"/>
</dbReference>
<dbReference type="InterPro" id="IPR028889">
    <property type="entry name" value="USP"/>
</dbReference>
<dbReference type="InterPro" id="IPR018200">
    <property type="entry name" value="USP_CS"/>
</dbReference>
<evidence type="ECO:0000256" key="1">
    <source>
        <dbReference type="ARBA" id="ARBA00000707"/>
    </source>
</evidence>
<reference evidence="9 10" key="1">
    <citation type="submission" date="2020-08" db="EMBL/GenBank/DDBJ databases">
        <authorList>
            <person name="Koutsovoulos G."/>
            <person name="Danchin GJ E."/>
        </authorList>
    </citation>
    <scope>NUCLEOTIDE SEQUENCE [LARGE SCALE GENOMIC DNA]</scope>
</reference>
<dbReference type="PANTHER" id="PTHR21646:SF24">
    <property type="entry name" value="UBIQUITIN CARBOXYL-TERMINAL HYDROLASE"/>
    <property type="match status" value="1"/>
</dbReference>
<evidence type="ECO:0000313" key="9">
    <source>
        <dbReference type="EMBL" id="CAD2130407.1"/>
    </source>
</evidence>
<gene>
    <name evidence="9" type="ORF">MENT_LOCUS2969</name>
</gene>
<dbReference type="AlphaFoldDB" id="A0A6V7TRI3"/>
<dbReference type="InterPro" id="IPR038765">
    <property type="entry name" value="Papain-like_cys_pep_sf"/>
</dbReference>
<accession>A0A6V7TRI3</accession>
<dbReference type="Pfam" id="PF00443">
    <property type="entry name" value="UCH"/>
    <property type="match status" value="1"/>
</dbReference>